<dbReference type="EMBL" id="QBIY01011822">
    <property type="protein sequence ID" value="RXN29179.1"/>
    <property type="molecule type" value="Genomic_DNA"/>
</dbReference>
<evidence type="ECO:0000256" key="1">
    <source>
        <dbReference type="SAM" id="MobiDB-lite"/>
    </source>
</evidence>
<dbReference type="Proteomes" id="UP000290572">
    <property type="component" value="Unassembled WGS sequence"/>
</dbReference>
<accession>A0A498N468</accession>
<name>A0A498N468_LABRO</name>
<protein>
    <submittedName>
        <fullName evidence="2">Uncharacterized protein</fullName>
    </submittedName>
</protein>
<keyword evidence="3" id="KW-1185">Reference proteome</keyword>
<gene>
    <name evidence="2" type="ORF">ROHU_018908</name>
</gene>
<proteinExistence type="predicted"/>
<evidence type="ECO:0000313" key="3">
    <source>
        <dbReference type="Proteomes" id="UP000290572"/>
    </source>
</evidence>
<evidence type="ECO:0000313" key="2">
    <source>
        <dbReference type="EMBL" id="RXN29179.1"/>
    </source>
</evidence>
<dbReference type="AlphaFoldDB" id="A0A498N468"/>
<organism evidence="2 3">
    <name type="scientific">Labeo rohita</name>
    <name type="common">Indian major carp</name>
    <name type="synonym">Cyprinus rohita</name>
    <dbReference type="NCBI Taxonomy" id="84645"/>
    <lineage>
        <taxon>Eukaryota</taxon>
        <taxon>Metazoa</taxon>
        <taxon>Chordata</taxon>
        <taxon>Craniata</taxon>
        <taxon>Vertebrata</taxon>
        <taxon>Euteleostomi</taxon>
        <taxon>Actinopterygii</taxon>
        <taxon>Neopterygii</taxon>
        <taxon>Teleostei</taxon>
        <taxon>Ostariophysi</taxon>
        <taxon>Cypriniformes</taxon>
        <taxon>Cyprinidae</taxon>
        <taxon>Labeoninae</taxon>
        <taxon>Labeonini</taxon>
        <taxon>Labeo</taxon>
    </lineage>
</organism>
<feature type="region of interest" description="Disordered" evidence="1">
    <location>
        <begin position="133"/>
        <end position="157"/>
    </location>
</feature>
<reference evidence="2 3" key="1">
    <citation type="submission" date="2018-03" db="EMBL/GenBank/DDBJ databases">
        <title>Draft genome sequence of Rohu Carp (Labeo rohita).</title>
        <authorList>
            <person name="Das P."/>
            <person name="Kushwaha B."/>
            <person name="Joshi C.G."/>
            <person name="Kumar D."/>
            <person name="Nagpure N.S."/>
            <person name="Sahoo L."/>
            <person name="Das S.P."/>
            <person name="Bit A."/>
            <person name="Patnaik S."/>
            <person name="Meher P.K."/>
            <person name="Jayasankar P."/>
            <person name="Koringa P.G."/>
            <person name="Patel N.V."/>
            <person name="Hinsu A.T."/>
            <person name="Kumar R."/>
            <person name="Pandey M."/>
            <person name="Agarwal S."/>
            <person name="Srivastava S."/>
            <person name="Singh M."/>
            <person name="Iquebal M.A."/>
            <person name="Jaiswal S."/>
            <person name="Angadi U.B."/>
            <person name="Kumar N."/>
            <person name="Raza M."/>
            <person name="Shah T.M."/>
            <person name="Rai A."/>
            <person name="Jena J.K."/>
        </authorList>
    </citation>
    <scope>NUCLEOTIDE SEQUENCE [LARGE SCALE GENOMIC DNA]</scope>
    <source>
        <strain evidence="2">DASCIFA01</strain>
        <tissue evidence="2">Testis</tissue>
    </source>
</reference>
<sequence length="157" mass="17053">MCFVHIYERMVTAVTITTLSLTSRRSREQPATLVSVENGPTLMKSMATDQNNVIVTGKSLNNYGRGRWSACGQLIRGAKLLKDLALEQNAEKMAAARIILCPYFTSIIIKPSLSTLSALSLTVHRHATEGESIACSGPRTLPSDTPATHGPIAREKQ</sequence>
<comment type="caution">
    <text evidence="2">The sequence shown here is derived from an EMBL/GenBank/DDBJ whole genome shotgun (WGS) entry which is preliminary data.</text>
</comment>